<dbReference type="InterPro" id="IPR007631">
    <property type="entry name" value="RNA_pol_sigma_70_non-ess"/>
</dbReference>
<evidence type="ECO:0000256" key="5">
    <source>
        <dbReference type="ARBA" id="ARBA00023163"/>
    </source>
</evidence>
<dbReference type="NCBIfam" id="TIGR02393">
    <property type="entry name" value="RpoD_Cterm"/>
    <property type="match status" value="1"/>
</dbReference>
<dbReference type="SUPFAM" id="SSF88946">
    <property type="entry name" value="Sigma2 domain of RNA polymerase sigma factors"/>
    <property type="match status" value="1"/>
</dbReference>
<feature type="DNA-binding region" description="H-T-H motif" evidence="6">
    <location>
        <begin position="634"/>
        <end position="653"/>
    </location>
</feature>
<gene>
    <name evidence="6 11" type="primary">rpoD</name>
    <name evidence="11" type="ORF">HK439_12735</name>
</gene>
<dbReference type="Gene3D" id="1.10.601.10">
    <property type="entry name" value="RNA Polymerase Primary Sigma Factor"/>
    <property type="match status" value="1"/>
</dbReference>
<feature type="domain" description="RNA polymerase sigma-70" evidence="9">
    <location>
        <begin position="464"/>
        <end position="477"/>
    </location>
</feature>
<dbReference type="Pfam" id="PF04546">
    <property type="entry name" value="Sigma70_ner"/>
    <property type="match status" value="1"/>
</dbReference>
<evidence type="ECO:0000256" key="1">
    <source>
        <dbReference type="ARBA" id="ARBA00022490"/>
    </source>
</evidence>
<sequence length="674" mass="75790">MVAKATQADDTQETSAEGPDGPLLDLSDAAVKKMIKAAKKRGYVTYDELNEVLPSEQVSSEKIEDTMSMLSDMGINVIDSDEVDDAAAEDIDGGGDLVAASSGAVAKTTTTKEPADRTDDPVRMYLREMGSVELLSREGEIAIAKRIEAGREAMIAGLCESPLTFQAIIIWRDELNEGKVLLRDIIDLEATYAGPDAKAGPASANDDEEPGEDEESPSVKAAPESKGGADEETESEGEGEGDDGEDDDEFEANVSLSAMEAELKPAVLETFDRVADSYKKLRRLQDQLVENKLANRTLSPSQERRYKKLKEEIVIDVKSLSLNQNRIDALVAQLYDINKRLMGYEGRLLRLADSYNVDRTDFLKQYQGAELDPNWLRKVANLSTRGWKNFIAKEKETIRELRQEIQTLATETGLEITEFRRIVAMVQKGEREARIAKKEMVEANLRLVISIAKKYTNRGLQFLDLIQEGNIGLMKAVDKFEYRRGYKFSTYATWWIRQAITRSIADQARTIRIPVHMIETINKIVRTSRQMLHEIGREPTPEELAEKLQMPLEKVRKVLKIAKEPISLETPIGDEEDSHLGDFIEDKNAVLPIDAAIQSNLRETTTRVLASLTPREERVLRMRFGIGMNTDHTLEEVGQQFSVTRERIRQIEAKALRKLKHPSRSRKLRSFLDS</sequence>
<organism evidence="11 12">
    <name type="scientific">Roseibium aggregatum</name>
    <dbReference type="NCBI Taxonomy" id="187304"/>
    <lineage>
        <taxon>Bacteria</taxon>
        <taxon>Pseudomonadati</taxon>
        <taxon>Pseudomonadota</taxon>
        <taxon>Alphaproteobacteria</taxon>
        <taxon>Hyphomicrobiales</taxon>
        <taxon>Stappiaceae</taxon>
        <taxon>Roseibium</taxon>
    </lineage>
</organism>
<protein>
    <recommendedName>
        <fullName evidence="6">RNA polymerase sigma factor RpoD</fullName>
    </recommendedName>
    <alternativeName>
        <fullName evidence="6">Sigma-70</fullName>
    </alternativeName>
</protein>
<evidence type="ECO:0000259" key="10">
    <source>
        <dbReference type="PROSITE" id="PS00716"/>
    </source>
</evidence>
<dbReference type="NCBIfam" id="TIGR02937">
    <property type="entry name" value="sigma70-ECF"/>
    <property type="match status" value="1"/>
</dbReference>
<dbReference type="FunFam" id="1.10.10.10:FF:000002">
    <property type="entry name" value="RNA polymerase sigma factor SigA"/>
    <property type="match status" value="1"/>
</dbReference>
<dbReference type="RefSeq" id="WP_190291887.1">
    <property type="nucleotide sequence ID" value="NZ_JABFCZ010000013.1"/>
</dbReference>
<keyword evidence="1 6" id="KW-0963">Cytoplasm</keyword>
<evidence type="ECO:0000313" key="11">
    <source>
        <dbReference type="EMBL" id="MBD1547129.1"/>
    </source>
</evidence>
<dbReference type="InterPro" id="IPR050239">
    <property type="entry name" value="Sigma-70_RNA_pol_init_factors"/>
</dbReference>
<feature type="short sequence motif" description="Interaction with polymerase core subunit RpoC" evidence="6">
    <location>
        <begin position="464"/>
        <end position="467"/>
    </location>
</feature>
<dbReference type="FunFam" id="1.10.601.10:FF:000001">
    <property type="entry name" value="RNA polymerase sigma factor SigA"/>
    <property type="match status" value="1"/>
</dbReference>
<keyword evidence="3 6" id="KW-0731">Sigma factor</keyword>
<accession>A0A926NVE3</accession>
<evidence type="ECO:0000256" key="8">
    <source>
        <dbReference type="SAM" id="MobiDB-lite"/>
    </source>
</evidence>
<feature type="domain" description="RNA polymerase sigma-70" evidence="10">
    <location>
        <begin position="633"/>
        <end position="659"/>
    </location>
</feature>
<dbReference type="EMBL" id="JABFCZ010000013">
    <property type="protein sequence ID" value="MBD1547129.1"/>
    <property type="molecule type" value="Genomic_DNA"/>
</dbReference>
<comment type="function">
    <text evidence="6">Sigma factors are initiation factors that promote the attachment of RNA polymerase to specific initiation sites and are then released. This sigma factor is the primary sigma factor during exponential growth.</text>
</comment>
<dbReference type="Pfam" id="PF04539">
    <property type="entry name" value="Sigma70_r3"/>
    <property type="match status" value="1"/>
</dbReference>
<feature type="region of interest" description="Sigma-70 factor domain-3" evidence="6">
    <location>
        <begin position="519"/>
        <end position="595"/>
    </location>
</feature>
<evidence type="ECO:0000256" key="7">
    <source>
        <dbReference type="SAM" id="Coils"/>
    </source>
</evidence>
<dbReference type="InterPro" id="IPR013325">
    <property type="entry name" value="RNA_pol_sigma_r2"/>
</dbReference>
<keyword evidence="4 6" id="KW-0238">DNA-binding</keyword>
<dbReference type="GO" id="GO:0005737">
    <property type="term" value="C:cytoplasm"/>
    <property type="evidence" value="ECO:0007669"/>
    <property type="project" value="UniProtKB-SubCell"/>
</dbReference>
<dbReference type="PRINTS" id="PR00046">
    <property type="entry name" value="SIGMA70FCT"/>
</dbReference>
<dbReference type="InterPro" id="IPR007127">
    <property type="entry name" value="RNA_pol_sigma_70_r1_1"/>
</dbReference>
<evidence type="ECO:0000259" key="9">
    <source>
        <dbReference type="PROSITE" id="PS00715"/>
    </source>
</evidence>
<dbReference type="Proteomes" id="UP000598467">
    <property type="component" value="Unassembled WGS sequence"/>
</dbReference>
<comment type="caution">
    <text evidence="11">The sequence shown here is derived from an EMBL/GenBank/DDBJ whole genome shotgun (WGS) entry which is preliminary data.</text>
</comment>
<dbReference type="PROSITE" id="PS00716">
    <property type="entry name" value="SIGMA70_2"/>
    <property type="match status" value="1"/>
</dbReference>
<dbReference type="InterPro" id="IPR007630">
    <property type="entry name" value="RNA_pol_sigma70_r4"/>
</dbReference>
<dbReference type="InterPro" id="IPR007627">
    <property type="entry name" value="RNA_pol_sigma70_r2"/>
</dbReference>
<feature type="compositionally biased region" description="Acidic residues" evidence="8">
    <location>
        <begin position="230"/>
        <end position="248"/>
    </location>
</feature>
<dbReference type="PANTHER" id="PTHR30603">
    <property type="entry name" value="RNA POLYMERASE SIGMA FACTOR RPO"/>
    <property type="match status" value="1"/>
</dbReference>
<dbReference type="NCBIfam" id="NF004208">
    <property type="entry name" value="PRK05658.1"/>
    <property type="match status" value="1"/>
</dbReference>
<comment type="subcellular location">
    <subcellularLocation>
        <location evidence="6">Cytoplasm</location>
    </subcellularLocation>
</comment>
<evidence type="ECO:0000256" key="4">
    <source>
        <dbReference type="ARBA" id="ARBA00023125"/>
    </source>
</evidence>
<dbReference type="Gene3D" id="1.10.220.120">
    <property type="entry name" value="Sigma-70 factor, region 1.1"/>
    <property type="match status" value="1"/>
</dbReference>
<evidence type="ECO:0000313" key="12">
    <source>
        <dbReference type="Proteomes" id="UP000598467"/>
    </source>
</evidence>
<feature type="region of interest" description="Disordered" evidence="8">
    <location>
        <begin position="1"/>
        <end position="25"/>
    </location>
</feature>
<dbReference type="FunFam" id="1.10.10.10:FF:000004">
    <property type="entry name" value="RNA polymerase sigma factor SigA"/>
    <property type="match status" value="1"/>
</dbReference>
<evidence type="ECO:0000256" key="2">
    <source>
        <dbReference type="ARBA" id="ARBA00023015"/>
    </source>
</evidence>
<dbReference type="AlphaFoldDB" id="A0A926NVE3"/>
<keyword evidence="7" id="KW-0175">Coiled coil</keyword>
<dbReference type="CDD" id="cd06171">
    <property type="entry name" value="Sigma70_r4"/>
    <property type="match status" value="1"/>
</dbReference>
<dbReference type="InterPro" id="IPR007624">
    <property type="entry name" value="RNA_pol_sigma70_r3"/>
</dbReference>
<dbReference type="InterPro" id="IPR012760">
    <property type="entry name" value="RNA_pol_sigma_RpoD_C"/>
</dbReference>
<dbReference type="GO" id="GO:0006352">
    <property type="term" value="P:DNA-templated transcription initiation"/>
    <property type="evidence" value="ECO:0007669"/>
    <property type="project" value="UniProtKB-UniRule"/>
</dbReference>
<proteinExistence type="inferred from homology"/>
<dbReference type="InterPro" id="IPR036388">
    <property type="entry name" value="WH-like_DNA-bd_sf"/>
</dbReference>
<dbReference type="Gene3D" id="1.10.10.10">
    <property type="entry name" value="Winged helix-like DNA-binding domain superfamily/Winged helix DNA-binding domain"/>
    <property type="match status" value="2"/>
</dbReference>
<dbReference type="InterPro" id="IPR028630">
    <property type="entry name" value="Sigma70_RpoD"/>
</dbReference>
<dbReference type="GO" id="GO:0016987">
    <property type="term" value="F:sigma factor activity"/>
    <property type="evidence" value="ECO:0007669"/>
    <property type="project" value="UniProtKB-UniRule"/>
</dbReference>
<dbReference type="Pfam" id="PF03979">
    <property type="entry name" value="Sigma70_r1_1"/>
    <property type="match status" value="1"/>
</dbReference>
<feature type="region of interest" description="Disordered" evidence="8">
    <location>
        <begin position="194"/>
        <end position="248"/>
    </location>
</feature>
<dbReference type="PANTHER" id="PTHR30603:SF60">
    <property type="entry name" value="RNA POLYMERASE SIGMA FACTOR RPOD"/>
    <property type="match status" value="1"/>
</dbReference>
<dbReference type="Pfam" id="PF00140">
    <property type="entry name" value="Sigma70_r1_2"/>
    <property type="match status" value="1"/>
</dbReference>
<dbReference type="InterPro" id="IPR000943">
    <property type="entry name" value="RNA_pol_sigma70"/>
</dbReference>
<feature type="compositionally biased region" description="Acidic residues" evidence="8">
    <location>
        <begin position="205"/>
        <end position="216"/>
    </location>
</feature>
<feature type="region of interest" description="Sigma-70 factor domain-4" evidence="6">
    <location>
        <begin position="608"/>
        <end position="661"/>
    </location>
</feature>
<dbReference type="InterPro" id="IPR013324">
    <property type="entry name" value="RNA_pol_sigma_r3/r4-like"/>
</dbReference>
<dbReference type="HAMAP" id="MF_00963">
    <property type="entry name" value="Sigma70_RpoD_SigA"/>
    <property type="match status" value="1"/>
</dbReference>
<dbReference type="InterPro" id="IPR042189">
    <property type="entry name" value="RNA_pol_sigma_70_r1_1_sf"/>
</dbReference>
<name>A0A926NVE3_9HYPH</name>
<evidence type="ECO:0000256" key="6">
    <source>
        <dbReference type="HAMAP-Rule" id="MF_00963"/>
    </source>
</evidence>
<keyword evidence="2 6" id="KW-0805">Transcription regulation</keyword>
<dbReference type="Pfam" id="PF04542">
    <property type="entry name" value="Sigma70_r2"/>
    <property type="match status" value="1"/>
</dbReference>
<dbReference type="InterPro" id="IPR014284">
    <property type="entry name" value="RNA_pol_sigma-70_dom"/>
</dbReference>
<dbReference type="PROSITE" id="PS00715">
    <property type="entry name" value="SIGMA70_1"/>
    <property type="match status" value="1"/>
</dbReference>
<feature type="region of interest" description="Sigma-70 factor domain-2" evidence="6">
    <location>
        <begin position="440"/>
        <end position="510"/>
    </location>
</feature>
<dbReference type="GO" id="GO:0003677">
    <property type="term" value="F:DNA binding"/>
    <property type="evidence" value="ECO:0007669"/>
    <property type="project" value="UniProtKB-UniRule"/>
</dbReference>
<evidence type="ECO:0000256" key="3">
    <source>
        <dbReference type="ARBA" id="ARBA00023082"/>
    </source>
</evidence>
<comment type="subunit">
    <text evidence="6">Interacts transiently with the RNA polymerase catalytic core.</text>
</comment>
<dbReference type="InterPro" id="IPR009042">
    <property type="entry name" value="RNA_pol_sigma70_r1_2"/>
</dbReference>
<dbReference type="SUPFAM" id="SSF88659">
    <property type="entry name" value="Sigma3 and sigma4 domains of RNA polymerase sigma factors"/>
    <property type="match status" value="2"/>
</dbReference>
<reference evidence="11" key="1">
    <citation type="submission" date="2020-05" db="EMBL/GenBank/DDBJ databases">
        <title>Identification of trans-AT polyketide cluster in two marine bacteria, producers of a novel glutaramide-containing polyketide sesbanimide D and analogs.</title>
        <authorList>
            <person name="Kacar D."/>
            <person name="Rodriguez P."/>
            <person name="Canedo L."/>
            <person name="Gonzalez E."/>
            <person name="Galan B."/>
            <person name="De La Calle F."/>
            <person name="Garcia J.L."/>
        </authorList>
    </citation>
    <scope>NUCLEOTIDE SEQUENCE</scope>
    <source>
        <strain evidence="11">PHM038</strain>
    </source>
</reference>
<feature type="coiled-coil region" evidence="7">
    <location>
        <begin position="391"/>
        <end position="446"/>
    </location>
</feature>
<dbReference type="Pfam" id="PF04545">
    <property type="entry name" value="Sigma70_r4"/>
    <property type="match status" value="1"/>
</dbReference>
<comment type="similarity">
    <text evidence="6">Belongs to the sigma-70 factor family. RpoD/SigA subfamily.</text>
</comment>
<keyword evidence="5 6" id="KW-0804">Transcription</keyword>